<dbReference type="SUPFAM" id="SSF51971">
    <property type="entry name" value="Nucleotide-binding domain"/>
    <property type="match status" value="1"/>
</dbReference>
<evidence type="ECO:0000256" key="10">
    <source>
        <dbReference type="PIRSR" id="PIRSR000362-2"/>
    </source>
</evidence>
<dbReference type="EMBL" id="ML977137">
    <property type="protein sequence ID" value="KAF1992175.1"/>
    <property type="molecule type" value="Genomic_DNA"/>
</dbReference>
<reference evidence="12" key="1">
    <citation type="journal article" date="2020" name="Stud. Mycol.">
        <title>101 Dothideomycetes genomes: a test case for predicting lifestyles and emergence of pathogens.</title>
        <authorList>
            <person name="Haridas S."/>
            <person name="Albert R."/>
            <person name="Binder M."/>
            <person name="Bloem J."/>
            <person name="Labutti K."/>
            <person name="Salamov A."/>
            <person name="Andreopoulos B."/>
            <person name="Baker S."/>
            <person name="Barry K."/>
            <person name="Bills G."/>
            <person name="Bluhm B."/>
            <person name="Cannon C."/>
            <person name="Castanera R."/>
            <person name="Culley D."/>
            <person name="Daum C."/>
            <person name="Ezra D."/>
            <person name="Gonzalez J."/>
            <person name="Henrissat B."/>
            <person name="Kuo A."/>
            <person name="Liang C."/>
            <person name="Lipzen A."/>
            <person name="Lutzoni F."/>
            <person name="Magnuson J."/>
            <person name="Mondo S."/>
            <person name="Nolan M."/>
            <person name="Ohm R."/>
            <person name="Pangilinan J."/>
            <person name="Park H.-J."/>
            <person name="Ramirez L."/>
            <person name="Alfaro M."/>
            <person name="Sun H."/>
            <person name="Tritt A."/>
            <person name="Yoshinaga Y."/>
            <person name="Zwiers L.-H."/>
            <person name="Turgeon B."/>
            <person name="Goodwin S."/>
            <person name="Spatafora J."/>
            <person name="Crous P."/>
            <person name="Grigoriev I."/>
        </authorList>
    </citation>
    <scope>NUCLEOTIDE SEQUENCE</scope>
    <source>
        <strain evidence="12">CBS 113979</strain>
    </source>
</reference>
<evidence type="ECO:0000256" key="3">
    <source>
        <dbReference type="ARBA" id="ARBA00022630"/>
    </source>
</evidence>
<feature type="binding site" evidence="9">
    <location>
        <position position="121"/>
    </location>
    <ligand>
        <name>FAD</name>
        <dbReference type="ChEBI" id="CHEBI:57692"/>
    </ligand>
</feature>
<gene>
    <name evidence="12" type="ORF">K402DRAFT_366181</name>
</gene>
<protein>
    <recommendedName>
        <fullName evidence="8">NADPH:adrenodoxin oxidoreductase, mitochondrial</fullName>
        <ecNumber evidence="8">1.18.1.6</ecNumber>
    </recommendedName>
</protein>
<dbReference type="PRINTS" id="PR00419">
    <property type="entry name" value="ADXRDTASE"/>
</dbReference>
<comment type="cofactor">
    <cofactor evidence="1 8 9">
        <name>FAD</name>
        <dbReference type="ChEBI" id="CHEBI:57692"/>
    </cofactor>
</comment>
<keyword evidence="5 8" id="KW-0521">NADP</keyword>
<evidence type="ECO:0000256" key="1">
    <source>
        <dbReference type="ARBA" id="ARBA00001974"/>
    </source>
</evidence>
<keyword evidence="3 8" id="KW-0285">Flavoprotein</keyword>
<dbReference type="InterPro" id="IPR036188">
    <property type="entry name" value="FAD/NAD-bd_sf"/>
</dbReference>
<dbReference type="PANTHER" id="PTHR48467:SF1">
    <property type="entry name" value="GLUTAMATE SYNTHASE 1 [NADH], CHLOROPLASTIC-LIKE"/>
    <property type="match status" value="1"/>
</dbReference>
<dbReference type="Pfam" id="PF07992">
    <property type="entry name" value="Pyr_redox_2"/>
    <property type="match status" value="1"/>
</dbReference>
<comment type="catalytic activity">
    <reaction evidence="7 8">
        <text>2 reduced [adrenodoxin] + NADP(+) + H(+) = 2 oxidized [adrenodoxin] + NADPH</text>
        <dbReference type="Rhea" id="RHEA:42312"/>
        <dbReference type="Rhea" id="RHEA-COMP:9998"/>
        <dbReference type="Rhea" id="RHEA-COMP:9999"/>
        <dbReference type="ChEBI" id="CHEBI:15378"/>
        <dbReference type="ChEBI" id="CHEBI:33737"/>
        <dbReference type="ChEBI" id="CHEBI:33738"/>
        <dbReference type="ChEBI" id="CHEBI:57783"/>
        <dbReference type="ChEBI" id="CHEBI:58349"/>
        <dbReference type="EC" id="1.18.1.6"/>
    </reaction>
</comment>
<dbReference type="OrthoDB" id="333024at2759"/>
<evidence type="ECO:0000313" key="12">
    <source>
        <dbReference type="EMBL" id="KAF1992175.1"/>
    </source>
</evidence>
<sequence length="517" mass="56848">MSLGRPIPFVCRSCSRLSTSQPPKVFRVSKRPYSNNNAPVAGRPPPRVAIIGSGPAGFYAAYRLMKKSKDAVVDMYEKLPAPYGLVRYGVAPDHPEVKNCQDTFDEVASSPNFNFLGNINVGHDLSLNTLRPHYDAILFAYGASEDKNLGVPGEDLEGVYSARAFVGWYNGLPEYAHLKPMLDTGDTAVIIGHGNVALDVARILLTDVEHLRKTDITDYAAEALSKSKIRNVQIVGRRGPMQAAFTIKEVRELMTLPSVFFSQLHRRYLPEKIEDLPRREKRLMRLLAEGTSSSPSVPYTKSWALRFLLSPASFESESDSGFLSSIAFSANRYAPTVDYLDKSARVVSAGDTVEIPTSTAFRSVGYKSTPIPGLSKLGVLFDKKQGIIPNDASGRIINPFRGPGSLPAAHVSGLYAAGWVKTGPTGVIATTMNDAFATADAMHIDLEQSARSWNNTKQEARFGWEALKRESEAKGLRVVSWEDWKEIDWAERERGKAAGKERKKFASVKEMLAVLDG</sequence>
<dbReference type="InterPro" id="IPR021163">
    <property type="entry name" value="Ferredox_Rdtase_adrenod"/>
</dbReference>
<evidence type="ECO:0000256" key="6">
    <source>
        <dbReference type="ARBA" id="ARBA00023002"/>
    </source>
</evidence>
<dbReference type="Gene3D" id="3.40.50.720">
    <property type="entry name" value="NAD(P)-binding Rossmann-like Domain"/>
    <property type="match status" value="1"/>
</dbReference>
<feature type="binding site" evidence="10">
    <location>
        <position position="249"/>
    </location>
    <ligand>
        <name>NADP(+)</name>
        <dbReference type="ChEBI" id="CHEBI:58349"/>
    </ligand>
</feature>
<evidence type="ECO:0000256" key="8">
    <source>
        <dbReference type="PIRNR" id="PIRNR000362"/>
    </source>
</evidence>
<feature type="binding site" evidence="9">
    <location>
        <begin position="426"/>
        <end position="428"/>
    </location>
    <ligand>
        <name>FAD</name>
        <dbReference type="ChEBI" id="CHEBI:57692"/>
    </ligand>
</feature>
<evidence type="ECO:0000259" key="11">
    <source>
        <dbReference type="Pfam" id="PF07992"/>
    </source>
</evidence>
<proteinExistence type="inferred from homology"/>
<feature type="binding site" evidence="10">
    <location>
        <position position="426"/>
    </location>
    <ligand>
        <name>NADP(+)</name>
        <dbReference type="ChEBI" id="CHEBI:58349"/>
    </ligand>
</feature>
<feature type="binding site" evidence="9">
    <location>
        <position position="85"/>
    </location>
    <ligand>
        <name>FAD</name>
        <dbReference type="ChEBI" id="CHEBI:57692"/>
    </ligand>
</feature>
<evidence type="ECO:0000256" key="5">
    <source>
        <dbReference type="ARBA" id="ARBA00022857"/>
    </source>
</evidence>
<feature type="binding site" evidence="9">
    <location>
        <position position="77"/>
    </location>
    <ligand>
        <name>FAD</name>
        <dbReference type="ChEBI" id="CHEBI:57692"/>
    </ligand>
</feature>
<dbReference type="GO" id="GO:0005739">
    <property type="term" value="C:mitochondrion"/>
    <property type="evidence" value="ECO:0007669"/>
    <property type="project" value="UniProtKB-SubCell"/>
</dbReference>
<evidence type="ECO:0000256" key="2">
    <source>
        <dbReference type="ARBA" id="ARBA00008312"/>
    </source>
</evidence>
<keyword evidence="6 8" id="KW-0560">Oxidoreductase</keyword>
<comment type="similarity">
    <text evidence="2 8">Belongs to the ferredoxin--NADP reductase type 1 family.</text>
</comment>
<keyword evidence="4 8" id="KW-0274">FAD</keyword>
<dbReference type="GO" id="GO:0016491">
    <property type="term" value="F:oxidoreductase activity"/>
    <property type="evidence" value="ECO:0007669"/>
    <property type="project" value="UniProtKB-KW"/>
</dbReference>
<organism evidence="12 13">
    <name type="scientific">Aulographum hederae CBS 113979</name>
    <dbReference type="NCBI Taxonomy" id="1176131"/>
    <lineage>
        <taxon>Eukaryota</taxon>
        <taxon>Fungi</taxon>
        <taxon>Dikarya</taxon>
        <taxon>Ascomycota</taxon>
        <taxon>Pezizomycotina</taxon>
        <taxon>Dothideomycetes</taxon>
        <taxon>Pleosporomycetidae</taxon>
        <taxon>Aulographales</taxon>
        <taxon>Aulographaceae</taxon>
    </lineage>
</organism>
<dbReference type="PIRSF" id="PIRSF000362">
    <property type="entry name" value="FNR"/>
    <property type="match status" value="1"/>
</dbReference>
<feature type="domain" description="FAD/NAD(P)-binding" evidence="11">
    <location>
        <begin position="47"/>
        <end position="204"/>
    </location>
</feature>
<dbReference type="InterPro" id="IPR023753">
    <property type="entry name" value="FAD/NAD-binding_dom"/>
</dbReference>
<name>A0A6G1HG90_9PEZI</name>
<keyword evidence="8" id="KW-0496">Mitochondrion</keyword>
<feature type="binding site" evidence="9">
    <location>
        <position position="56"/>
    </location>
    <ligand>
        <name>FAD</name>
        <dbReference type="ChEBI" id="CHEBI:57692"/>
    </ligand>
</feature>
<evidence type="ECO:0000256" key="4">
    <source>
        <dbReference type="ARBA" id="ARBA00022827"/>
    </source>
</evidence>
<feature type="binding site" evidence="10">
    <location>
        <begin position="237"/>
        <end position="238"/>
    </location>
    <ligand>
        <name>NADP(+)</name>
        <dbReference type="ChEBI" id="CHEBI:58349"/>
    </ligand>
</feature>
<comment type="subcellular location">
    <subcellularLocation>
        <location evidence="8">Mitochondrion</location>
    </subcellularLocation>
</comment>
<evidence type="ECO:0000256" key="7">
    <source>
        <dbReference type="ARBA" id="ARBA00048933"/>
    </source>
</evidence>
<evidence type="ECO:0000256" key="9">
    <source>
        <dbReference type="PIRSR" id="PIRSR000362-1"/>
    </source>
</evidence>
<dbReference type="Gene3D" id="3.50.50.60">
    <property type="entry name" value="FAD/NAD(P)-binding domain"/>
    <property type="match status" value="1"/>
</dbReference>
<evidence type="ECO:0000313" key="13">
    <source>
        <dbReference type="Proteomes" id="UP000800041"/>
    </source>
</evidence>
<feature type="binding site" evidence="9">
    <location>
        <position position="419"/>
    </location>
    <ligand>
        <name>FAD</name>
        <dbReference type="ChEBI" id="CHEBI:57692"/>
    </ligand>
</feature>
<keyword evidence="13" id="KW-1185">Reference proteome</keyword>
<accession>A0A6G1HG90</accession>
<feature type="binding site" evidence="10">
    <location>
        <begin position="193"/>
        <end position="196"/>
    </location>
    <ligand>
        <name>NADP(+)</name>
        <dbReference type="ChEBI" id="CHEBI:58349"/>
    </ligand>
</feature>
<dbReference type="AlphaFoldDB" id="A0A6G1HG90"/>
<dbReference type="PANTHER" id="PTHR48467">
    <property type="entry name" value="GLUTAMATE SYNTHASE 1 [NADH], CHLOROPLASTIC-LIKE"/>
    <property type="match status" value="1"/>
</dbReference>
<dbReference type="Proteomes" id="UP000800041">
    <property type="component" value="Unassembled WGS sequence"/>
</dbReference>
<dbReference type="EC" id="1.18.1.6" evidence="8"/>
<dbReference type="InterPro" id="IPR055275">
    <property type="entry name" value="Ferredox_Rdtase"/>
</dbReference>